<protein>
    <submittedName>
        <fullName evidence="2">Uncharacterized protein</fullName>
    </submittedName>
</protein>
<gene>
    <name evidence="1" type="ORF">OVA965_LOCUS16599</name>
    <name evidence="2" type="ORF">TMI583_LOCUS16610</name>
</gene>
<proteinExistence type="predicted"/>
<accession>A0A8S2JHM0</accession>
<evidence type="ECO:0000313" key="2">
    <source>
        <dbReference type="EMBL" id="CAF3811535.1"/>
    </source>
</evidence>
<organism evidence="2 3">
    <name type="scientific">Didymodactylos carnosus</name>
    <dbReference type="NCBI Taxonomy" id="1234261"/>
    <lineage>
        <taxon>Eukaryota</taxon>
        <taxon>Metazoa</taxon>
        <taxon>Spiralia</taxon>
        <taxon>Gnathifera</taxon>
        <taxon>Rotifera</taxon>
        <taxon>Eurotatoria</taxon>
        <taxon>Bdelloidea</taxon>
        <taxon>Philodinida</taxon>
        <taxon>Philodinidae</taxon>
        <taxon>Didymodactylos</taxon>
    </lineage>
</organism>
<name>A0A8S2JHM0_9BILA</name>
<dbReference type="EMBL" id="CAJNOK010007746">
    <property type="protein sequence ID" value="CAF1043370.1"/>
    <property type="molecule type" value="Genomic_DNA"/>
</dbReference>
<dbReference type="Proteomes" id="UP000677228">
    <property type="component" value="Unassembled WGS sequence"/>
</dbReference>
<comment type="caution">
    <text evidence="2">The sequence shown here is derived from an EMBL/GenBank/DDBJ whole genome shotgun (WGS) entry which is preliminary data.</text>
</comment>
<dbReference type="Proteomes" id="UP000682733">
    <property type="component" value="Unassembled WGS sequence"/>
</dbReference>
<dbReference type="AlphaFoldDB" id="A0A8S2JHM0"/>
<evidence type="ECO:0000313" key="3">
    <source>
        <dbReference type="Proteomes" id="UP000682733"/>
    </source>
</evidence>
<dbReference type="EMBL" id="CAJOBA010007758">
    <property type="protein sequence ID" value="CAF3811535.1"/>
    <property type="molecule type" value="Genomic_DNA"/>
</dbReference>
<evidence type="ECO:0000313" key="1">
    <source>
        <dbReference type="EMBL" id="CAF1043370.1"/>
    </source>
</evidence>
<sequence length="98" mass="10979">MSVIRQPCDRDLEHLLNKRDGGININAGIDSGCGHPRQKNDAKLGFLSPGELKRIHTSRTWKRKKEIENEQPKLMATANISSKTQNGINSTVNQLNNM</sequence>
<reference evidence="2" key="1">
    <citation type="submission" date="2021-02" db="EMBL/GenBank/DDBJ databases">
        <authorList>
            <person name="Nowell W R."/>
        </authorList>
    </citation>
    <scope>NUCLEOTIDE SEQUENCE</scope>
</reference>